<accession>A0A8B6EYJ1</accession>
<dbReference type="AlphaFoldDB" id="A0A8B6EYJ1"/>
<dbReference type="Proteomes" id="UP000596742">
    <property type="component" value="Unassembled WGS sequence"/>
</dbReference>
<gene>
    <name evidence="1" type="ORF">MGAL_10B087276</name>
</gene>
<protein>
    <submittedName>
        <fullName evidence="1">Uncharacterized protein</fullName>
    </submittedName>
</protein>
<sequence>MHLYFRLVHDISPDNGYEDDGGSDYSAKEQYILSCLSQTKQKTVDRCRPKNHIERTEDKLGYQHKEDILVSQQKALEKLNNVINSQYLECQENKSDARTGSLTSE</sequence>
<dbReference type="EMBL" id="UYJE01005965">
    <property type="protein sequence ID" value="VDI42038.1"/>
    <property type="molecule type" value="Genomic_DNA"/>
</dbReference>
<name>A0A8B6EYJ1_MYTGA</name>
<keyword evidence="2" id="KW-1185">Reference proteome</keyword>
<organism evidence="1 2">
    <name type="scientific">Mytilus galloprovincialis</name>
    <name type="common">Mediterranean mussel</name>
    <dbReference type="NCBI Taxonomy" id="29158"/>
    <lineage>
        <taxon>Eukaryota</taxon>
        <taxon>Metazoa</taxon>
        <taxon>Spiralia</taxon>
        <taxon>Lophotrochozoa</taxon>
        <taxon>Mollusca</taxon>
        <taxon>Bivalvia</taxon>
        <taxon>Autobranchia</taxon>
        <taxon>Pteriomorphia</taxon>
        <taxon>Mytilida</taxon>
        <taxon>Mytiloidea</taxon>
        <taxon>Mytilidae</taxon>
        <taxon>Mytilinae</taxon>
        <taxon>Mytilus</taxon>
    </lineage>
</organism>
<feature type="non-terminal residue" evidence="1">
    <location>
        <position position="105"/>
    </location>
</feature>
<evidence type="ECO:0000313" key="1">
    <source>
        <dbReference type="EMBL" id="VDI42038.1"/>
    </source>
</evidence>
<dbReference type="OrthoDB" id="5965083at2759"/>
<comment type="caution">
    <text evidence="1">The sequence shown here is derived from an EMBL/GenBank/DDBJ whole genome shotgun (WGS) entry which is preliminary data.</text>
</comment>
<reference evidence="1" key="1">
    <citation type="submission" date="2018-11" db="EMBL/GenBank/DDBJ databases">
        <authorList>
            <person name="Alioto T."/>
            <person name="Alioto T."/>
        </authorList>
    </citation>
    <scope>NUCLEOTIDE SEQUENCE</scope>
</reference>
<proteinExistence type="predicted"/>
<evidence type="ECO:0000313" key="2">
    <source>
        <dbReference type="Proteomes" id="UP000596742"/>
    </source>
</evidence>